<comment type="caution">
    <text evidence="1">The sequence shown here is derived from an EMBL/GenBank/DDBJ whole genome shotgun (WGS) entry which is preliminary data.</text>
</comment>
<protein>
    <submittedName>
        <fullName evidence="1">Uncharacterized protein</fullName>
    </submittedName>
</protein>
<organism evidence="1 2">
    <name type="scientific">Methanococcoides methylutens</name>
    <dbReference type="NCBI Taxonomy" id="2226"/>
    <lineage>
        <taxon>Archaea</taxon>
        <taxon>Methanobacteriati</taxon>
        <taxon>Methanobacteriota</taxon>
        <taxon>Stenosarchaea group</taxon>
        <taxon>Methanomicrobia</taxon>
        <taxon>Methanosarcinales</taxon>
        <taxon>Methanosarcinaceae</taxon>
        <taxon>Methanococcoides</taxon>
    </lineage>
</organism>
<gene>
    <name evidence="1" type="ORF">LI82_09430</name>
</gene>
<sequence>MFGMVGNMTYIEDIEISDSPKTHAEIYLQNVEITEKYRTQLFQWVETYLDENTLENIIAYKKSADWDHPFESIRSEAEKDLELTTLYASRGEQYNIDLMVFEGNLLVFFNEVLSKAKEHLNEKIVAH</sequence>
<name>A0A099SYI7_METMT</name>
<reference evidence="1 2" key="1">
    <citation type="submission" date="2014-09" db="EMBL/GenBank/DDBJ databases">
        <title>Draft genome sequence of an obligately methylotrophic methanogen, Methanococcoides methylutens, isolated from marine sediment.</title>
        <authorList>
            <person name="Guan Y."/>
            <person name="Ngugi D.K."/>
            <person name="Blom J."/>
            <person name="Ali S."/>
            <person name="Ferry J.G."/>
            <person name="Stingl U."/>
        </authorList>
    </citation>
    <scope>NUCLEOTIDE SEQUENCE [LARGE SCALE GENOMIC DNA]</scope>
    <source>
        <strain evidence="1 2">DSM 2657</strain>
    </source>
</reference>
<dbReference type="Proteomes" id="UP000029859">
    <property type="component" value="Unassembled WGS sequence"/>
</dbReference>
<dbReference type="AlphaFoldDB" id="A0A099SYI7"/>
<proteinExistence type="predicted"/>
<evidence type="ECO:0000313" key="1">
    <source>
        <dbReference type="EMBL" id="KGK97962.1"/>
    </source>
</evidence>
<evidence type="ECO:0000313" key="2">
    <source>
        <dbReference type="Proteomes" id="UP000029859"/>
    </source>
</evidence>
<accession>A0A099SYI7</accession>
<dbReference type="EMBL" id="JRHO01000014">
    <property type="protein sequence ID" value="KGK97962.1"/>
    <property type="molecule type" value="Genomic_DNA"/>
</dbReference>
<keyword evidence="2" id="KW-1185">Reference proteome</keyword>